<dbReference type="AlphaFoldDB" id="A0A059BNM0"/>
<gene>
    <name evidence="1" type="ORF">EUGRSUZ_F01552</name>
</gene>
<dbReference type="Gramene" id="KCW67822">
    <property type="protein sequence ID" value="KCW67822"/>
    <property type="gene ID" value="EUGRSUZ_F01552"/>
</dbReference>
<dbReference type="SUPFAM" id="SSF48264">
    <property type="entry name" value="Cytochrome P450"/>
    <property type="match status" value="1"/>
</dbReference>
<name>A0A059BNM0_EUCGR</name>
<evidence type="ECO:0000313" key="1">
    <source>
        <dbReference type="EMBL" id="KCW67822.1"/>
    </source>
</evidence>
<dbReference type="InterPro" id="IPR036396">
    <property type="entry name" value="Cyt_P450_sf"/>
</dbReference>
<proteinExistence type="predicted"/>
<dbReference type="eggNOG" id="KOG0157">
    <property type="taxonomic scope" value="Eukaryota"/>
</dbReference>
<reference evidence="1" key="1">
    <citation type="submission" date="2013-07" db="EMBL/GenBank/DDBJ databases">
        <title>The genome of Eucalyptus grandis.</title>
        <authorList>
            <person name="Schmutz J."/>
            <person name="Hayes R."/>
            <person name="Myburg A."/>
            <person name="Tuskan G."/>
            <person name="Grattapaglia D."/>
            <person name="Rokhsar D.S."/>
        </authorList>
    </citation>
    <scope>NUCLEOTIDE SEQUENCE</scope>
    <source>
        <tissue evidence="1">Leaf extractions</tissue>
    </source>
</reference>
<sequence length="102" mass="11850">MPFDHRFLHRVAPFYYHWGLKYERTYWFGSRPRLGISDPDMIKEVLTNTGRSYDQIKFNPQARELFGARHFWAGGREVGCSSLTRPLLWRGLSGGELVAMAA</sequence>
<dbReference type="InParanoid" id="A0A059BNM0"/>
<dbReference type="GO" id="GO:0004497">
    <property type="term" value="F:monooxygenase activity"/>
    <property type="evidence" value="ECO:0007669"/>
    <property type="project" value="InterPro"/>
</dbReference>
<protein>
    <submittedName>
        <fullName evidence="1">Uncharacterized protein</fullName>
    </submittedName>
</protein>
<dbReference type="STRING" id="71139.A0A059BNM0"/>
<dbReference type="EMBL" id="KK198758">
    <property type="protein sequence ID" value="KCW67822.1"/>
    <property type="molecule type" value="Genomic_DNA"/>
</dbReference>
<organism evidence="1">
    <name type="scientific">Eucalyptus grandis</name>
    <name type="common">Flooded gum</name>
    <dbReference type="NCBI Taxonomy" id="71139"/>
    <lineage>
        <taxon>Eukaryota</taxon>
        <taxon>Viridiplantae</taxon>
        <taxon>Streptophyta</taxon>
        <taxon>Embryophyta</taxon>
        <taxon>Tracheophyta</taxon>
        <taxon>Spermatophyta</taxon>
        <taxon>Magnoliopsida</taxon>
        <taxon>eudicotyledons</taxon>
        <taxon>Gunneridae</taxon>
        <taxon>Pentapetalae</taxon>
        <taxon>rosids</taxon>
        <taxon>malvids</taxon>
        <taxon>Myrtales</taxon>
        <taxon>Myrtaceae</taxon>
        <taxon>Myrtoideae</taxon>
        <taxon>Eucalypteae</taxon>
        <taxon>Eucalyptus</taxon>
    </lineage>
</organism>
<dbReference type="GO" id="GO:0020037">
    <property type="term" value="F:heme binding"/>
    <property type="evidence" value="ECO:0007669"/>
    <property type="project" value="InterPro"/>
</dbReference>
<accession>A0A059BNM0</accession>
<dbReference type="GO" id="GO:0005506">
    <property type="term" value="F:iron ion binding"/>
    <property type="evidence" value="ECO:0007669"/>
    <property type="project" value="InterPro"/>
</dbReference>
<dbReference type="GO" id="GO:0016705">
    <property type="term" value="F:oxidoreductase activity, acting on paired donors, with incorporation or reduction of molecular oxygen"/>
    <property type="evidence" value="ECO:0007669"/>
    <property type="project" value="InterPro"/>
</dbReference>